<keyword evidence="2" id="KW-1185">Reference proteome</keyword>
<dbReference type="Gene3D" id="2.60.40.10">
    <property type="entry name" value="Immunoglobulins"/>
    <property type="match status" value="1"/>
</dbReference>
<evidence type="ECO:0000313" key="1">
    <source>
        <dbReference type="EMBL" id="MCJ2376233.1"/>
    </source>
</evidence>
<dbReference type="Proteomes" id="UP001139488">
    <property type="component" value="Unassembled WGS sequence"/>
</dbReference>
<organism evidence="1 2">
    <name type="scientific">Vibrio gelatinilyticus</name>
    <dbReference type="NCBI Taxonomy" id="2893468"/>
    <lineage>
        <taxon>Bacteria</taxon>
        <taxon>Pseudomonadati</taxon>
        <taxon>Pseudomonadota</taxon>
        <taxon>Gammaproteobacteria</taxon>
        <taxon>Vibrionales</taxon>
        <taxon>Vibrionaceae</taxon>
        <taxon>Vibrio</taxon>
    </lineage>
</organism>
<sequence length="99" mass="11578">MISKRFFKTKNEVEVTFELDAKNVENAEIVADFLDWKHTPMKKVVKSKSFKFKTRLPKDGEFEFRYFVNGTEWVNDAQADQYVPNEYGADNCIVNTTQA</sequence>
<accession>A0A9X1W916</accession>
<dbReference type="RefSeq" id="WP_244355674.1">
    <property type="nucleotide sequence ID" value="NZ_JAJNNZ010000003.1"/>
</dbReference>
<evidence type="ECO:0000313" key="2">
    <source>
        <dbReference type="Proteomes" id="UP001139488"/>
    </source>
</evidence>
<dbReference type="AlphaFoldDB" id="A0A9X1W916"/>
<dbReference type="CDD" id="cd07184">
    <property type="entry name" value="E_set_Isoamylase_like_N"/>
    <property type="match status" value="1"/>
</dbReference>
<name>A0A9X1W916_9VIBR</name>
<dbReference type="EMBL" id="JAJNNZ010000003">
    <property type="protein sequence ID" value="MCJ2376233.1"/>
    <property type="molecule type" value="Genomic_DNA"/>
</dbReference>
<dbReference type="SUPFAM" id="SSF81296">
    <property type="entry name" value="E set domains"/>
    <property type="match status" value="1"/>
</dbReference>
<dbReference type="InterPro" id="IPR013783">
    <property type="entry name" value="Ig-like_fold"/>
</dbReference>
<comment type="caution">
    <text evidence="1">The sequence shown here is derived from an EMBL/GenBank/DDBJ whole genome shotgun (WGS) entry which is preliminary data.</text>
</comment>
<gene>
    <name evidence="1" type="ORF">LNL84_05230</name>
</gene>
<dbReference type="InterPro" id="IPR014756">
    <property type="entry name" value="Ig_E-set"/>
</dbReference>
<proteinExistence type="predicted"/>
<protein>
    <submittedName>
        <fullName evidence="1">Isoamylase early set domain-containing protein</fullName>
    </submittedName>
</protein>
<reference evidence="1" key="1">
    <citation type="submission" date="2021-11" db="EMBL/GenBank/DDBJ databases">
        <title>Vibrio ZSDE26 sp. nov. and Vibrio ZSDZ34 sp. nov., isolated from coastal seawater in Qingdao.</title>
        <authorList>
            <person name="Zhang P."/>
        </authorList>
    </citation>
    <scope>NUCLEOTIDE SEQUENCE</scope>
    <source>
        <strain evidence="1">ZSDZ34</strain>
    </source>
</reference>